<feature type="domain" description="Helicase C-terminal" evidence="2">
    <location>
        <begin position="637"/>
        <end position="796"/>
    </location>
</feature>
<dbReference type="CDD" id="cd18785">
    <property type="entry name" value="SF2_C"/>
    <property type="match status" value="1"/>
</dbReference>
<reference evidence="3 4" key="1">
    <citation type="submission" date="2024-07" db="EMBL/GenBank/DDBJ databases">
        <title>Uliginosibacterium flavum JJ3220;KACC:17644.</title>
        <authorList>
            <person name="Kim M.K."/>
        </authorList>
    </citation>
    <scope>NUCLEOTIDE SEQUENCE [LARGE SCALE GENOMIC DNA]</scope>
    <source>
        <strain evidence="3 4">KACC:17644</strain>
    </source>
</reference>
<dbReference type="InterPro" id="IPR050742">
    <property type="entry name" value="Helicase_Restrict-Modif_Enz"/>
</dbReference>
<sequence>MPADHASLAALNAENARLIALLEAHGIEWRAPDAVPPPSPPVPAKALEISRLTTAEKVALFRRLFRGRDDVYPVRWESKTSGKSGYSPTCANEWRAGVCEKPRIKCGECNKRLFVPLTDSIVYDHLAGEHTIGVYPLLPDDTCHFLAADFDEADWREDAKAFLQSCRELGVPSALEISRSGAGAHAWVFFSSAVSARDARRLGSAIISFTCARMRQLQLSSYDRLFPNQDSMPKGGFGNLIALPLQKAARERDCSVFVDEQLNPYPDQWAFLSSLERMPFHDIEPVILRATGGAHPLDVSFIDEEDYVEPWKKPVQAAPKLAGPLPQSLTAVLANLIYFEKASLPPALANRLIRLAAFQNPKFYQSQAMRMSVWDTPRVIACAENYPRHIALPRGCLSAVENLLKSNGVGLELRDERFAGQPVQLSFAGVLRADQERAVGEVMTHDFGVLCAPTAFGKTVTAAALIARRATNTLILVHRTELLKQWQERLQSFLGVGKEIVGTIGGGKARPTGLIDIAVMQSLSRQGEVNPIVENYGQVIVDECHHIGAVSFEAILKQIKAKYVLGLTATPIRRDGQQPIIFMQCGPIRHLATRSESAPHDLEVIPRACNLIIAMAPDARIQDVFRHLAEDVERTEAIADEVGKAFSQGRKVLVLTERTEHVEAIRQALAVKELPVTTLHGRMSKKLRSATIALLEAMPPGAPRVLLATGKLVGEGFDHPPLDTLILAMPISWKGNLQQYAGRLHREHATKTDVRIIDFIDTGHPALLRMWDKRQRGYRAMGYRVAGSSSRLESLV</sequence>
<dbReference type="CDD" id="cd17926">
    <property type="entry name" value="DEXHc_RE"/>
    <property type="match status" value="1"/>
</dbReference>
<keyword evidence="4" id="KW-1185">Reference proteome</keyword>
<dbReference type="GO" id="GO:0004386">
    <property type="term" value="F:helicase activity"/>
    <property type="evidence" value="ECO:0007669"/>
    <property type="project" value="UniProtKB-KW"/>
</dbReference>
<evidence type="ECO:0000259" key="2">
    <source>
        <dbReference type="PROSITE" id="PS51194"/>
    </source>
</evidence>
<dbReference type="InterPro" id="IPR014001">
    <property type="entry name" value="Helicase_ATP-bd"/>
</dbReference>
<accession>A0ABV2TQT4</accession>
<dbReference type="Pfam" id="PF00271">
    <property type="entry name" value="Helicase_C"/>
    <property type="match status" value="1"/>
</dbReference>
<dbReference type="Pfam" id="PF04851">
    <property type="entry name" value="ResIII"/>
    <property type="match status" value="1"/>
</dbReference>
<keyword evidence="3" id="KW-0067">ATP-binding</keyword>
<keyword evidence="3" id="KW-0347">Helicase</keyword>
<dbReference type="SUPFAM" id="SSF52540">
    <property type="entry name" value="P-loop containing nucleoside triphosphate hydrolases"/>
    <property type="match status" value="2"/>
</dbReference>
<dbReference type="InterPro" id="IPR001650">
    <property type="entry name" value="Helicase_C-like"/>
</dbReference>
<evidence type="ECO:0000313" key="3">
    <source>
        <dbReference type="EMBL" id="MET7016274.1"/>
    </source>
</evidence>
<dbReference type="EMBL" id="JBEWZI010000034">
    <property type="protein sequence ID" value="MET7016274.1"/>
    <property type="molecule type" value="Genomic_DNA"/>
</dbReference>
<dbReference type="SMART" id="SM00487">
    <property type="entry name" value="DEXDc"/>
    <property type="match status" value="1"/>
</dbReference>
<dbReference type="InterPro" id="IPR006935">
    <property type="entry name" value="Helicase/UvrB_N"/>
</dbReference>
<dbReference type="RefSeq" id="WP_354602733.1">
    <property type="nucleotide sequence ID" value="NZ_JBEWZI010000034.1"/>
</dbReference>
<gene>
    <name evidence="3" type="ORF">ABXR19_18965</name>
</gene>
<dbReference type="Proteomes" id="UP001549691">
    <property type="component" value="Unassembled WGS sequence"/>
</dbReference>
<dbReference type="PANTHER" id="PTHR47396">
    <property type="entry name" value="TYPE I RESTRICTION ENZYME ECOKI R PROTEIN"/>
    <property type="match status" value="1"/>
</dbReference>
<dbReference type="Pfam" id="PF22548">
    <property type="entry name" value="AEP-TOTE"/>
    <property type="match status" value="1"/>
</dbReference>
<protein>
    <submittedName>
        <fullName evidence="3">DEAD/DEAH box helicase family protein</fullName>
    </submittedName>
</protein>
<organism evidence="3 4">
    <name type="scientific">Uliginosibacterium flavum</name>
    <dbReference type="NCBI Taxonomy" id="1396831"/>
    <lineage>
        <taxon>Bacteria</taxon>
        <taxon>Pseudomonadati</taxon>
        <taxon>Pseudomonadota</taxon>
        <taxon>Betaproteobacteria</taxon>
        <taxon>Rhodocyclales</taxon>
        <taxon>Zoogloeaceae</taxon>
        <taxon>Uliginosibacterium</taxon>
    </lineage>
</organism>
<feature type="domain" description="Helicase ATP-binding" evidence="1">
    <location>
        <begin position="439"/>
        <end position="589"/>
    </location>
</feature>
<dbReference type="InterPro" id="IPR027417">
    <property type="entry name" value="P-loop_NTPase"/>
</dbReference>
<keyword evidence="3" id="KW-0547">Nucleotide-binding</keyword>
<comment type="caution">
    <text evidence="3">The sequence shown here is derived from an EMBL/GenBank/DDBJ whole genome shotgun (WGS) entry which is preliminary data.</text>
</comment>
<dbReference type="PROSITE" id="PS51192">
    <property type="entry name" value="HELICASE_ATP_BIND_1"/>
    <property type="match status" value="1"/>
</dbReference>
<keyword evidence="3" id="KW-0378">Hydrolase</keyword>
<dbReference type="PROSITE" id="PS51194">
    <property type="entry name" value="HELICASE_CTER"/>
    <property type="match status" value="1"/>
</dbReference>
<dbReference type="PANTHER" id="PTHR47396:SF1">
    <property type="entry name" value="ATP-DEPENDENT HELICASE IRC3-RELATED"/>
    <property type="match status" value="1"/>
</dbReference>
<evidence type="ECO:0000313" key="4">
    <source>
        <dbReference type="Proteomes" id="UP001549691"/>
    </source>
</evidence>
<proteinExistence type="predicted"/>
<name>A0ABV2TQT4_9RHOO</name>
<dbReference type="Gene3D" id="3.40.50.300">
    <property type="entry name" value="P-loop containing nucleotide triphosphate hydrolases"/>
    <property type="match status" value="2"/>
</dbReference>
<dbReference type="InterPro" id="IPR054347">
    <property type="entry name" value="TOTE_primase"/>
</dbReference>
<evidence type="ECO:0000259" key="1">
    <source>
        <dbReference type="PROSITE" id="PS51192"/>
    </source>
</evidence>